<dbReference type="GO" id="GO:0048046">
    <property type="term" value="C:apoplast"/>
    <property type="evidence" value="ECO:0007669"/>
    <property type="project" value="UniProtKB-SubCell"/>
</dbReference>
<accession>A0A251VRG3</accession>
<dbReference type="Gramene" id="mRNA:HanXRQr2_Chr01g0032381">
    <property type="protein sequence ID" value="CDS:HanXRQr2_Chr01g0032381.1"/>
    <property type="gene ID" value="HanXRQr2_Chr01g0032381"/>
</dbReference>
<dbReference type="Proteomes" id="UP000215914">
    <property type="component" value="Chromosome 1"/>
</dbReference>
<dbReference type="GO" id="GO:0009699">
    <property type="term" value="P:phenylpropanoid biosynthetic process"/>
    <property type="evidence" value="ECO:0007669"/>
    <property type="project" value="UniProtKB-ARBA"/>
</dbReference>
<sequence>MMDIPLTKTPESGSKLLGRVQGIDGRAWHEKLVQLMAMNIVFFTKKYNGSTLTLLGRNPMSDEVREMPVVGGSGLFRFARGYLQASTYSVDFQTRDNVIEYIVHVFHY</sequence>
<evidence type="ECO:0000256" key="3">
    <source>
        <dbReference type="ARBA" id="ARBA00022525"/>
    </source>
</evidence>
<comment type="similarity">
    <text evidence="1 4">Belongs to the plant dirigent protein family.</text>
</comment>
<keyword evidence="3 4" id="KW-0964">Secreted</keyword>
<dbReference type="PANTHER" id="PTHR21495">
    <property type="entry name" value="NUCLEOPORIN-RELATED"/>
    <property type="match status" value="1"/>
</dbReference>
<name>A0A251VRG3_HELAN</name>
<dbReference type="Gene3D" id="2.40.480.10">
    <property type="entry name" value="Allene oxide cyclase-like"/>
    <property type="match status" value="1"/>
</dbReference>
<protein>
    <recommendedName>
        <fullName evidence="4">Dirigent protein</fullName>
    </recommendedName>
</protein>
<dbReference type="EMBL" id="CM007890">
    <property type="protein sequence ID" value="OTG37686.1"/>
    <property type="molecule type" value="Genomic_DNA"/>
</dbReference>
<keyword evidence="7" id="KW-1185">Reference proteome</keyword>
<comment type="subunit">
    <text evidence="2 4">Homodimer.</text>
</comment>
<dbReference type="InterPro" id="IPR044859">
    <property type="entry name" value="Allene_oxi_cyc_Dirigent"/>
</dbReference>
<reference evidence="5 7" key="1">
    <citation type="journal article" date="2017" name="Nature">
        <title>The sunflower genome provides insights into oil metabolism, flowering and Asterid evolution.</title>
        <authorList>
            <person name="Badouin H."/>
            <person name="Gouzy J."/>
            <person name="Grassa C.J."/>
            <person name="Murat F."/>
            <person name="Staton S.E."/>
            <person name="Cottret L."/>
            <person name="Lelandais-Briere C."/>
            <person name="Owens G.L."/>
            <person name="Carrere S."/>
            <person name="Mayjonade B."/>
            <person name="Legrand L."/>
            <person name="Gill N."/>
            <person name="Kane N.C."/>
            <person name="Bowers J.E."/>
            <person name="Hubner S."/>
            <person name="Bellec A."/>
            <person name="Berard A."/>
            <person name="Berges H."/>
            <person name="Blanchet N."/>
            <person name="Boniface M.C."/>
            <person name="Brunel D."/>
            <person name="Catrice O."/>
            <person name="Chaidir N."/>
            <person name="Claudel C."/>
            <person name="Donnadieu C."/>
            <person name="Faraut T."/>
            <person name="Fievet G."/>
            <person name="Helmstetter N."/>
            <person name="King M."/>
            <person name="Knapp S.J."/>
            <person name="Lai Z."/>
            <person name="Le Paslier M.C."/>
            <person name="Lippi Y."/>
            <person name="Lorenzon L."/>
            <person name="Mandel J.R."/>
            <person name="Marage G."/>
            <person name="Marchand G."/>
            <person name="Marquand E."/>
            <person name="Bret-Mestries E."/>
            <person name="Morien E."/>
            <person name="Nambeesan S."/>
            <person name="Nguyen T."/>
            <person name="Pegot-Espagnet P."/>
            <person name="Pouilly N."/>
            <person name="Raftis F."/>
            <person name="Sallet E."/>
            <person name="Schiex T."/>
            <person name="Thomas J."/>
            <person name="Vandecasteele C."/>
            <person name="Vares D."/>
            <person name="Vear F."/>
            <person name="Vautrin S."/>
            <person name="Crespi M."/>
            <person name="Mangin B."/>
            <person name="Burke J.M."/>
            <person name="Salse J."/>
            <person name="Munos S."/>
            <person name="Vincourt P."/>
            <person name="Rieseberg L.H."/>
            <person name="Langlade N.B."/>
        </authorList>
    </citation>
    <scope>NUCLEOTIDE SEQUENCE [LARGE SCALE GENOMIC DNA]</scope>
    <source>
        <strain evidence="7">cv. SF193</strain>
        <tissue evidence="5">Leaves</tissue>
    </source>
</reference>
<evidence type="ECO:0000313" key="6">
    <source>
        <dbReference type="EMBL" id="OTG37686.1"/>
    </source>
</evidence>
<reference evidence="5" key="3">
    <citation type="submission" date="2020-06" db="EMBL/GenBank/DDBJ databases">
        <title>Helianthus annuus Genome sequencing and assembly Release 2.</title>
        <authorList>
            <person name="Gouzy J."/>
            <person name="Langlade N."/>
            <person name="Munos S."/>
        </authorList>
    </citation>
    <scope>NUCLEOTIDE SEQUENCE</scope>
    <source>
        <tissue evidence="5">Leaves</tissue>
    </source>
</reference>
<evidence type="ECO:0000256" key="2">
    <source>
        <dbReference type="ARBA" id="ARBA00011738"/>
    </source>
</evidence>
<evidence type="ECO:0000313" key="7">
    <source>
        <dbReference type="Proteomes" id="UP000215914"/>
    </source>
</evidence>
<dbReference type="Pfam" id="PF03018">
    <property type="entry name" value="Dirigent"/>
    <property type="match status" value="1"/>
</dbReference>
<keyword evidence="4" id="KW-0052">Apoplast</keyword>
<dbReference type="AlphaFoldDB" id="A0A251VRG3"/>
<comment type="function">
    <text evidence="4">Dirigent proteins impart stereoselectivity on the phenoxy radical-coupling reaction, yielding optically active lignans from two molecules of coniferyl alcohol in the biosynthesis of lignans, flavonolignans, and alkaloids and thus plays a central role in plant secondary metabolism.</text>
</comment>
<dbReference type="InterPro" id="IPR004265">
    <property type="entry name" value="Dirigent"/>
</dbReference>
<evidence type="ECO:0000313" key="5">
    <source>
        <dbReference type="EMBL" id="KAF5822907.1"/>
    </source>
</evidence>
<dbReference type="InParanoid" id="A0A251VRG3"/>
<evidence type="ECO:0000256" key="4">
    <source>
        <dbReference type="RuleBase" id="RU363099"/>
    </source>
</evidence>
<organism evidence="6 7">
    <name type="scientific">Helianthus annuus</name>
    <name type="common">Common sunflower</name>
    <dbReference type="NCBI Taxonomy" id="4232"/>
    <lineage>
        <taxon>Eukaryota</taxon>
        <taxon>Viridiplantae</taxon>
        <taxon>Streptophyta</taxon>
        <taxon>Embryophyta</taxon>
        <taxon>Tracheophyta</taxon>
        <taxon>Spermatophyta</taxon>
        <taxon>Magnoliopsida</taxon>
        <taxon>eudicotyledons</taxon>
        <taxon>Gunneridae</taxon>
        <taxon>Pentapetalae</taxon>
        <taxon>asterids</taxon>
        <taxon>campanulids</taxon>
        <taxon>Asterales</taxon>
        <taxon>Asteraceae</taxon>
        <taxon>Asteroideae</taxon>
        <taxon>Heliantheae alliance</taxon>
        <taxon>Heliantheae</taxon>
        <taxon>Helianthus</taxon>
    </lineage>
</organism>
<proteinExistence type="inferred from homology"/>
<evidence type="ECO:0000256" key="1">
    <source>
        <dbReference type="ARBA" id="ARBA00010746"/>
    </source>
</evidence>
<gene>
    <name evidence="6" type="ORF">HannXRQ_Chr01g0021531</name>
    <name evidence="5" type="ORF">HanXRQr2_Chr01g0032381</name>
</gene>
<reference evidence="6" key="2">
    <citation type="submission" date="2017-02" db="EMBL/GenBank/DDBJ databases">
        <title>Sunflower complete genome.</title>
        <authorList>
            <person name="Langlade N."/>
            <person name="Munos S."/>
        </authorList>
    </citation>
    <scope>NUCLEOTIDE SEQUENCE [LARGE SCALE GENOMIC DNA]</scope>
    <source>
        <tissue evidence="6">Leaves</tissue>
    </source>
</reference>
<dbReference type="OMA" id="MAMNIVF"/>
<comment type="subcellular location">
    <subcellularLocation>
        <location evidence="4">Secreted</location>
        <location evidence="4">Extracellular space</location>
        <location evidence="4">Apoplast</location>
    </subcellularLocation>
</comment>
<dbReference type="EMBL" id="MNCJ02000316">
    <property type="protein sequence ID" value="KAF5822907.1"/>
    <property type="molecule type" value="Genomic_DNA"/>
</dbReference>